<dbReference type="Proteomes" id="UP001250698">
    <property type="component" value="Unassembled WGS sequence"/>
</dbReference>
<gene>
    <name evidence="1" type="ORF">ROI90_12720</name>
</gene>
<sequence>MQRTRLYFENPVGRLLEVEAPANCAIIQYKPGKRNFEEMQAFLTHTRHLLVSRNWYKILNDQREMTAFSEEERKWIADNWLNARPNGAQLYHVAVLLSHDVFARLSMNLIMNETRESGLVYRLFEEEGLARTWLLQLE</sequence>
<proteinExistence type="predicted"/>
<name>A0ABU3TIR3_9BACT</name>
<dbReference type="EMBL" id="JAWDJT010000008">
    <property type="protein sequence ID" value="MDU0371263.1"/>
    <property type="molecule type" value="Genomic_DNA"/>
</dbReference>
<reference evidence="1 2" key="1">
    <citation type="submission" date="2023-10" db="EMBL/GenBank/DDBJ databases">
        <title>Hymenobacter endophyticus sp. nov., an isolate from the leaf tissues of wheat.</title>
        <authorList>
            <person name="Dai Y."/>
        </authorList>
    </citation>
    <scope>NUCLEOTIDE SEQUENCE [LARGE SCALE GENOMIC DNA]</scope>
    <source>
        <strain evidence="1 2">ZK17L-C2</strain>
    </source>
</reference>
<keyword evidence="2" id="KW-1185">Reference proteome</keyword>
<evidence type="ECO:0008006" key="3">
    <source>
        <dbReference type="Google" id="ProtNLM"/>
    </source>
</evidence>
<accession>A0ABU3TIR3</accession>
<organism evidence="1 2">
    <name type="scientific">Hymenobacter endophyticus</name>
    <dbReference type="NCBI Taxonomy" id="3076335"/>
    <lineage>
        <taxon>Bacteria</taxon>
        <taxon>Pseudomonadati</taxon>
        <taxon>Bacteroidota</taxon>
        <taxon>Cytophagia</taxon>
        <taxon>Cytophagales</taxon>
        <taxon>Hymenobacteraceae</taxon>
        <taxon>Hymenobacter</taxon>
    </lineage>
</organism>
<comment type="caution">
    <text evidence="1">The sequence shown here is derived from an EMBL/GenBank/DDBJ whole genome shotgun (WGS) entry which is preliminary data.</text>
</comment>
<protein>
    <recommendedName>
        <fullName evidence="3">STAS/SEC14 domain-containing protein</fullName>
    </recommendedName>
</protein>
<dbReference type="RefSeq" id="WP_315998729.1">
    <property type="nucleotide sequence ID" value="NZ_JAWDJT010000008.1"/>
</dbReference>
<evidence type="ECO:0000313" key="1">
    <source>
        <dbReference type="EMBL" id="MDU0371263.1"/>
    </source>
</evidence>
<evidence type="ECO:0000313" key="2">
    <source>
        <dbReference type="Proteomes" id="UP001250698"/>
    </source>
</evidence>